<dbReference type="GO" id="GO:0047736">
    <property type="term" value="F:cellobiose epimerase activity"/>
    <property type="evidence" value="ECO:0007669"/>
    <property type="project" value="UniProtKB-UniRule"/>
</dbReference>
<dbReference type="AlphaFoldDB" id="A0A841RJ07"/>
<dbReference type="InterPro" id="IPR012341">
    <property type="entry name" value="6hp_glycosidase-like_sf"/>
</dbReference>
<evidence type="ECO:0000313" key="6">
    <source>
        <dbReference type="Proteomes" id="UP000572212"/>
    </source>
</evidence>
<proteinExistence type="inferred from homology"/>
<sequence length="391" mass="46317">MQLLAEEIKEHLELKILPFWMRLKDEENGGFYGEIDYDLSINKFADKGGIAIARFLWTFSSAYRVLRKETYLKVADSLYDFLKKHLLDQEYGGMYWMVDYRGNPKDQRKHIYAQSFALYALSEYYRVTQSEEVLQIALEIYDLIERKGYNEDSDGYFEEFDRHWNLVPNEMLSEHGVIADMTMNTHIHILEAYTNFYKAYPNEEIQLRLENLLEIHYEKIYQPSTKFLHVFFDDEWKSLVDMKSFGHDIEASWLIDKALDAISLKHPKYDAMVIDIAYNIANCAVDEDGSVINEELAGRIDKTKVWWVQAEAMVGFLNAYERTGDARFVDSIKELWNYIQNYVVDTREHGEWFWSVDDKGVPMKRAIGEPWKTSYHNGRFCLEFIERVLQK</sequence>
<comment type="caution">
    <text evidence="5">The sequence shown here is derived from an EMBL/GenBank/DDBJ whole genome shotgun (WGS) entry which is preliminary data.</text>
</comment>
<reference evidence="5 6" key="1">
    <citation type="submission" date="2020-08" db="EMBL/GenBank/DDBJ databases">
        <title>Genomic Encyclopedia of Type Strains, Phase IV (KMG-IV): sequencing the most valuable type-strain genomes for metagenomic binning, comparative biology and taxonomic classification.</title>
        <authorList>
            <person name="Goeker M."/>
        </authorList>
    </citation>
    <scope>NUCLEOTIDE SEQUENCE [LARGE SCALE GENOMIC DNA]</scope>
    <source>
        <strain evidence="5 6">DSM 11805</strain>
    </source>
</reference>
<comment type="catalytic activity">
    <reaction evidence="1 4">
        <text>D-cellobiose = beta-D-glucosyl-(1-&gt;4)-D-mannopyranose</text>
        <dbReference type="Rhea" id="RHEA:23384"/>
        <dbReference type="ChEBI" id="CHEBI:17057"/>
        <dbReference type="ChEBI" id="CHEBI:47931"/>
        <dbReference type="EC" id="5.1.3.11"/>
    </reaction>
</comment>
<dbReference type="EC" id="5.1.3.11" evidence="4"/>
<evidence type="ECO:0000313" key="5">
    <source>
        <dbReference type="EMBL" id="MBB6514220.1"/>
    </source>
</evidence>
<dbReference type="InterPro" id="IPR028584">
    <property type="entry name" value="Cellobiose_2_epim"/>
</dbReference>
<comment type="function">
    <text evidence="4">Catalyzes the reversible epimerization of cellobiose to 4-O-beta-D-glucopyranosyl-D-mannose (Glc-Man).</text>
</comment>
<gene>
    <name evidence="5" type="ORF">GGQ92_003043</name>
</gene>
<accession>A0A841RJ07</accession>
<dbReference type="RefSeq" id="WP_184250841.1">
    <property type="nucleotide sequence ID" value="NZ_BAAACU010000011.1"/>
</dbReference>
<dbReference type="HAMAP" id="MF_00929">
    <property type="entry name" value="Cellobiose_2_epim"/>
    <property type="match status" value="1"/>
</dbReference>
<dbReference type="SUPFAM" id="SSF48208">
    <property type="entry name" value="Six-hairpin glycosidases"/>
    <property type="match status" value="1"/>
</dbReference>
<dbReference type="InterPro" id="IPR010819">
    <property type="entry name" value="AGE/CE"/>
</dbReference>
<dbReference type="GO" id="GO:0005975">
    <property type="term" value="P:carbohydrate metabolic process"/>
    <property type="evidence" value="ECO:0007669"/>
    <property type="project" value="InterPro"/>
</dbReference>
<dbReference type="PANTHER" id="PTHR15108">
    <property type="entry name" value="N-ACYLGLUCOSAMINE-2-EPIMERASE"/>
    <property type="match status" value="1"/>
</dbReference>
<protein>
    <recommendedName>
        <fullName evidence="4">Cellobiose 2-epimerase</fullName>
        <shortName evidence="4">CE</shortName>
        <ecNumber evidence="4">5.1.3.11</ecNumber>
    </recommendedName>
</protein>
<evidence type="ECO:0000256" key="2">
    <source>
        <dbReference type="ARBA" id="ARBA00008558"/>
    </source>
</evidence>
<comment type="similarity">
    <text evidence="2">Belongs to the N-acylglucosamine 2-epimerase family.</text>
</comment>
<dbReference type="InterPro" id="IPR008928">
    <property type="entry name" value="6-hairpin_glycosidase_sf"/>
</dbReference>
<dbReference type="Gene3D" id="1.50.10.10">
    <property type="match status" value="1"/>
</dbReference>
<dbReference type="Proteomes" id="UP000572212">
    <property type="component" value="Unassembled WGS sequence"/>
</dbReference>
<dbReference type="Pfam" id="PF07221">
    <property type="entry name" value="GlcNAc_2-epim"/>
    <property type="match status" value="1"/>
</dbReference>
<keyword evidence="6" id="KW-1185">Reference proteome</keyword>
<organism evidence="5 6">
    <name type="scientific">Gracilibacillus halotolerans</name>
    <dbReference type="NCBI Taxonomy" id="74386"/>
    <lineage>
        <taxon>Bacteria</taxon>
        <taxon>Bacillati</taxon>
        <taxon>Bacillota</taxon>
        <taxon>Bacilli</taxon>
        <taxon>Bacillales</taxon>
        <taxon>Bacillaceae</taxon>
        <taxon>Gracilibacillus</taxon>
    </lineage>
</organism>
<name>A0A841RJ07_9BACI</name>
<keyword evidence="3 4" id="KW-0413">Isomerase</keyword>
<dbReference type="EMBL" id="JACHON010000026">
    <property type="protein sequence ID" value="MBB6514220.1"/>
    <property type="molecule type" value="Genomic_DNA"/>
</dbReference>
<evidence type="ECO:0000256" key="3">
    <source>
        <dbReference type="ARBA" id="ARBA00023235"/>
    </source>
</evidence>
<evidence type="ECO:0000256" key="1">
    <source>
        <dbReference type="ARBA" id="ARBA00001470"/>
    </source>
</evidence>
<evidence type="ECO:0000256" key="4">
    <source>
        <dbReference type="HAMAP-Rule" id="MF_00929"/>
    </source>
</evidence>
<comment type="similarity">
    <text evidence="4">Belongs to the cellobiose 2-epimerase family.</text>
</comment>